<name>A0A316WL63_9FLAO</name>
<gene>
    <name evidence="1" type="ORF">C1634_017970</name>
</gene>
<sequence length="160" mass="19128">MNYNYTFTTLIFLCFLLSCSSKKRPQFVYRNEIKTQGNPDQFFYTKRFRDNVFYKCLQFGYGNSLNIKIGKLMNQKDLFTQYDEPLIKEDSLQNILAKKIIENLPLPYIHVEDKNSIKGKNFIISTCLSYYESRDLNSIAEKMYKEKVKEEKKLWGKDFK</sequence>
<evidence type="ECO:0000313" key="1">
    <source>
        <dbReference type="EMBL" id="PWN59908.1"/>
    </source>
</evidence>
<protein>
    <submittedName>
        <fullName evidence="1">Uncharacterized protein</fullName>
    </submittedName>
</protein>
<evidence type="ECO:0000313" key="2">
    <source>
        <dbReference type="Proteomes" id="UP000236413"/>
    </source>
</evidence>
<organism evidence="1 2">
    <name type="scientific">Chryseobacterium viscerum</name>
    <dbReference type="NCBI Taxonomy" id="1037377"/>
    <lineage>
        <taxon>Bacteria</taxon>
        <taxon>Pseudomonadati</taxon>
        <taxon>Bacteroidota</taxon>
        <taxon>Flavobacteriia</taxon>
        <taxon>Flavobacteriales</taxon>
        <taxon>Weeksellaceae</taxon>
        <taxon>Chryseobacterium group</taxon>
        <taxon>Chryseobacterium</taxon>
    </lineage>
</organism>
<proteinExistence type="predicted"/>
<accession>A0A316WL63</accession>
<reference evidence="1 2" key="1">
    <citation type="submission" date="2018-04" db="EMBL/GenBank/DDBJ databases">
        <title>Chryseobacterium oncorhynchi 701B-08T from rainbow trout, and Chryseobacterium viscerum 687B-08T from diseased fish.</title>
        <authorList>
            <person name="Jeong J.-J."/>
            <person name="Lee Y.J."/>
            <person name="Pathiraja D."/>
            <person name="Park B."/>
            <person name="Choi I.-G."/>
            <person name="Kim K.D."/>
        </authorList>
    </citation>
    <scope>NUCLEOTIDE SEQUENCE [LARGE SCALE GENOMIC DNA]</scope>
    <source>
        <strain evidence="1 2">687B-08</strain>
    </source>
</reference>
<dbReference type="Proteomes" id="UP000236413">
    <property type="component" value="Unassembled WGS sequence"/>
</dbReference>
<dbReference type="EMBL" id="PPEG02000007">
    <property type="protein sequence ID" value="PWN59908.1"/>
    <property type="molecule type" value="Genomic_DNA"/>
</dbReference>
<dbReference type="AlphaFoldDB" id="A0A316WL63"/>
<dbReference type="RefSeq" id="WP_103234772.1">
    <property type="nucleotide sequence ID" value="NZ_PPEG02000007.1"/>
</dbReference>
<comment type="caution">
    <text evidence="1">The sequence shown here is derived from an EMBL/GenBank/DDBJ whole genome shotgun (WGS) entry which is preliminary data.</text>
</comment>